<evidence type="ECO:0000259" key="2">
    <source>
        <dbReference type="PROSITE" id="PS50234"/>
    </source>
</evidence>
<dbReference type="PROSITE" id="PS00018">
    <property type="entry name" value="EF_HAND_1"/>
    <property type="match status" value="1"/>
</dbReference>
<dbReference type="PROSITE" id="PS50234">
    <property type="entry name" value="VWFA"/>
    <property type="match status" value="1"/>
</dbReference>
<accession>A0A5C5VF18</accession>
<feature type="compositionally biased region" description="Pro residues" evidence="1">
    <location>
        <begin position="1598"/>
        <end position="1609"/>
    </location>
</feature>
<feature type="region of interest" description="Disordered" evidence="1">
    <location>
        <begin position="1596"/>
        <end position="1620"/>
    </location>
</feature>
<keyword evidence="4" id="KW-1185">Reference proteome</keyword>
<sequence>MRSTGVGRVLTWRRALVAVGLCCFGGLLAAIAWVTAYLQPPQSVGLSVVGADYANNLHTPHNAWGWNGLVSACGLRGGADSLRLGGELLIECPKKPTLADESFGWADATEQLNEDVAVVLVSLHGGCDNTGPFLLRSDADPADAPARRLRVGALLAELRKLPPEQFKLVVFDATQEPGLTPFGVLSNRFAEGLRELNTAIEAIPNLVVISASHPGERSWREPAAGKTIFLNTFIEGLRGAAQDVDQNGRISGRELAEYLRATVKARAGLVHRREQKTMLLPEGDESFRRLSGVDLALANPGYRATPLAGPAIEQRTVESLSKRIELVGRALRQPETTAPIAWRRLRLLRLRHEQLLAAGSPELARSVAEAAESLASELELVAARLDRDPDPIQLAAAIPGTGKDDIVDPLIAKLLKSPASEARSAWELVSRSVPSEEVEQVRRQVFDQLLDHLEDAPCARLQQTAGAIAAVSPRSGVRPAEAHLVVMMAEGLPQGLDDERWDHPLRVAVKTRRLAERVASDGGVVEQGQAAEVLAWVATDLAEADGLRRQGEDLLFCGEQQLPQAENALEHAVEIYDRLQQEAGKVRAGMAARDAAFAVLPRYTEAVVGLSHAARDDQQNLLQLCLSVEEAWESAHALSDLLVEGPGATEVQPTGLAQVERRRLELEKSLFALRSLMQSWQADLIERSGPALWNNRDAALIAPELETSQRIRLLSVTPPSVGQAPLDQRGAVLSQAELAKWRQVEQRCRARLAVAAVGKRRFDQHLDRRQGYEAAMSALLTQTTSTADAAVVSSVEVNLQRIRRVVRASSLQAKRLAADLEQNESGYSSLLAAADADLRVNTGADYCKQRSLPSELTRVQLYRFLLNRAERVLEDGWNSEEGVATAYSELAATTYLAQAERLLPGRSATDRLSNRARRPVSLAITSPERVSLVSGVAPPFSCGVEGAMAGAAALSVEAADGVRVVTPSKSARRAVCIRGNVGAFPQVVVAADGRDEAIGDMPVVETRRLSLRAWQRGHRASREVDVVVYHRPDYQSNSPPPVGSAGVTVVASGMDKNGLSAEGGIAFVLDASGSMGPVGDAGSSKYVQAVDALTSLLMDTPAGVQVSVWVFGQAVGSHKTVANAEATVRQVLAPTRWDPQNQELVRRLTAMLAYPRIEPWNESPLGRAIIAAAKDLREIPGYRSVVAITDGLDNRIESDGLANPEGATLGEVLQDELAGAGVSLQVIGFRVAASEQEAARAQFAFLPSLSPPGRWWEAEERSTLEQQLRSVFRFDRTIQLTSVNADHGQKAIAAKVAPQADPFGWQPTPIPPGAYVLDSGSDESAKNSPRVVVDAGDHLLLKVVQGGDRSTFAPTTLGALQWEGKPSFRTDQWRGTIVSHRKLPNDATCWLLALEREWDSGNATQGALRVVRPSRLWIESEHDSAGAWCWKPVYGYAAPCYEVTRFSTQSQSSPGQLSVWWTAKEDSPASLSLRREQDFQSLAELTGRNWELDAMPLVVNRVDVESGMLPDSTGKLVEQSSLIIELSCKHPVMVNLLGANVPGSDFKVYTEAGRSVARFWPLTRRQVAATVKGLSLTSLADFKRHAESRQQMLRIHDLPPPTPTAPRPLPAVGWLGASNN</sequence>
<dbReference type="CDD" id="cd00198">
    <property type="entry name" value="vWFA"/>
    <property type="match status" value="1"/>
</dbReference>
<evidence type="ECO:0000313" key="4">
    <source>
        <dbReference type="Proteomes" id="UP000316714"/>
    </source>
</evidence>
<organism evidence="3 4">
    <name type="scientific">Posidoniimonas corsicana</name>
    <dbReference type="NCBI Taxonomy" id="1938618"/>
    <lineage>
        <taxon>Bacteria</taxon>
        <taxon>Pseudomonadati</taxon>
        <taxon>Planctomycetota</taxon>
        <taxon>Planctomycetia</taxon>
        <taxon>Pirellulales</taxon>
        <taxon>Lacipirellulaceae</taxon>
        <taxon>Posidoniimonas</taxon>
    </lineage>
</organism>
<dbReference type="InterPro" id="IPR036465">
    <property type="entry name" value="vWFA_dom_sf"/>
</dbReference>
<reference evidence="3 4" key="1">
    <citation type="submission" date="2019-02" db="EMBL/GenBank/DDBJ databases">
        <title>Deep-cultivation of Planctomycetes and their phenomic and genomic characterization uncovers novel biology.</title>
        <authorList>
            <person name="Wiegand S."/>
            <person name="Jogler M."/>
            <person name="Boedeker C."/>
            <person name="Pinto D."/>
            <person name="Vollmers J."/>
            <person name="Rivas-Marin E."/>
            <person name="Kohn T."/>
            <person name="Peeters S.H."/>
            <person name="Heuer A."/>
            <person name="Rast P."/>
            <person name="Oberbeckmann S."/>
            <person name="Bunk B."/>
            <person name="Jeske O."/>
            <person name="Meyerdierks A."/>
            <person name="Storesund J.E."/>
            <person name="Kallscheuer N."/>
            <person name="Luecker S."/>
            <person name="Lage O.M."/>
            <person name="Pohl T."/>
            <person name="Merkel B.J."/>
            <person name="Hornburger P."/>
            <person name="Mueller R.-W."/>
            <person name="Bruemmer F."/>
            <person name="Labrenz M."/>
            <person name="Spormann A.M."/>
            <person name="Op Den Camp H."/>
            <person name="Overmann J."/>
            <person name="Amann R."/>
            <person name="Jetten M.S.M."/>
            <person name="Mascher T."/>
            <person name="Medema M.H."/>
            <person name="Devos D.P."/>
            <person name="Kaster A.-K."/>
            <person name="Ovreas L."/>
            <person name="Rohde M."/>
            <person name="Galperin M.Y."/>
            <person name="Jogler C."/>
        </authorList>
    </citation>
    <scope>NUCLEOTIDE SEQUENCE [LARGE SCALE GENOMIC DNA]</scope>
    <source>
        <strain evidence="3 4">KOR34</strain>
    </source>
</reference>
<dbReference type="SUPFAM" id="SSF53300">
    <property type="entry name" value="vWA-like"/>
    <property type="match status" value="1"/>
</dbReference>
<comment type="caution">
    <text evidence="3">The sequence shown here is derived from an EMBL/GenBank/DDBJ whole genome shotgun (WGS) entry which is preliminary data.</text>
</comment>
<name>A0A5C5VF18_9BACT</name>
<dbReference type="InterPro" id="IPR018247">
    <property type="entry name" value="EF_Hand_1_Ca_BS"/>
</dbReference>
<proteinExistence type="predicted"/>
<evidence type="ECO:0000313" key="3">
    <source>
        <dbReference type="EMBL" id="TWT36527.1"/>
    </source>
</evidence>
<protein>
    <recommendedName>
        <fullName evidence="2">VWFA domain-containing protein</fullName>
    </recommendedName>
</protein>
<dbReference type="EMBL" id="SIHJ01000001">
    <property type="protein sequence ID" value="TWT36527.1"/>
    <property type="molecule type" value="Genomic_DNA"/>
</dbReference>
<feature type="domain" description="VWFA" evidence="2">
    <location>
        <begin position="1064"/>
        <end position="1271"/>
    </location>
</feature>
<dbReference type="Gene3D" id="3.40.50.410">
    <property type="entry name" value="von Willebrand factor, type A domain"/>
    <property type="match status" value="1"/>
</dbReference>
<dbReference type="InterPro" id="IPR002035">
    <property type="entry name" value="VWF_A"/>
</dbReference>
<dbReference type="Proteomes" id="UP000316714">
    <property type="component" value="Unassembled WGS sequence"/>
</dbReference>
<evidence type="ECO:0000256" key="1">
    <source>
        <dbReference type="SAM" id="MobiDB-lite"/>
    </source>
</evidence>
<gene>
    <name evidence="3" type="ORF">KOR34_14330</name>
</gene>